<evidence type="ECO:0000256" key="2">
    <source>
        <dbReference type="SAM" id="SignalP"/>
    </source>
</evidence>
<name>A0AA39FK12_9HYME</name>
<dbReference type="Gene3D" id="2.40.10.10">
    <property type="entry name" value="Trypsin-like serine proteases"/>
    <property type="match status" value="2"/>
</dbReference>
<reference evidence="3" key="2">
    <citation type="submission" date="2023-03" db="EMBL/GenBank/DDBJ databases">
        <authorList>
            <person name="Inwood S.N."/>
            <person name="Skelly J.G."/>
            <person name="Guhlin J."/>
            <person name="Harrop T.W.R."/>
            <person name="Goldson S.G."/>
            <person name="Dearden P.K."/>
        </authorList>
    </citation>
    <scope>NUCLEOTIDE SEQUENCE</scope>
    <source>
        <strain evidence="3">Irish</strain>
        <tissue evidence="3">Whole body</tissue>
    </source>
</reference>
<dbReference type="SUPFAM" id="SSF50494">
    <property type="entry name" value="Trypsin-like serine proteases"/>
    <property type="match status" value="2"/>
</dbReference>
<feature type="chain" id="PRO_5041426833" description="Peptidase S1 domain-containing protein" evidence="2">
    <location>
        <begin position="22"/>
        <end position="1010"/>
    </location>
</feature>
<comment type="caution">
    <text evidence="3">The sequence shown here is derived from an EMBL/GenBank/DDBJ whole genome shotgun (WGS) entry which is preliminary data.</text>
</comment>
<feature type="region of interest" description="Disordered" evidence="1">
    <location>
        <begin position="825"/>
        <end position="851"/>
    </location>
</feature>
<dbReference type="EMBL" id="JAQQBS010000003">
    <property type="protein sequence ID" value="KAK0171030.1"/>
    <property type="molecule type" value="Genomic_DNA"/>
</dbReference>
<proteinExistence type="predicted"/>
<feature type="compositionally biased region" description="Low complexity" evidence="1">
    <location>
        <begin position="23"/>
        <end position="42"/>
    </location>
</feature>
<sequence length="1010" mass="114568">MYRVIYIIFSVFILLRNNVESVSSTETTPSDITTNNSTNSSNSEDEEIVTTQNNMTTTSAPNITEELPTSTSLPIDDYWMTQMGEIYDDLLNIQAIIVKDEEADKSCTEGNQKSHNVRAHLAVIIAPLKSTVQMIRVAEWRVHPMHDTNPHGSNHLKHNLAILNLACRISSSNYFKIQLPTEAMTHICTEGNCFIAVYRKTSHSSNVIYQTPVPQIPFQNRKRRESNVYTQNNLDDISTDLNSNSSHDILRIINKRSSDGSNGCSQSGAAVMINQTQTAVVAVSYLYNNLDWIHNILNDWNITESHPMWGESSVKSTPYNKSSKGCGNCIFNFYISVGCKEKGNCPKNGINRSINYSTVTPQFNRISNAGLNHMNRMQLQTNKSPWNQDQISRNDIPRLLRSSYKQINNEPRPIPFGQIPLMKDTGLLNKNIDRFEIDPMLMNGNNQSDLNRFSKYNTIYRKNEGIINSSDKASRIFINKPEKVSNTLQNMYMPLNVRRNKYVQNEMSNWLRRRQAIGANTYRGIDKHHQIDQINFHRGIDKSLGNRVKRQTTSQLWIEKEFENEDETTKMHAFVVRDEDIPPCCTAAKTISQTRHFMCSGAILTTRHAITSASCMHFADVYEHHVNADLAVLIGAFSTTPYVIKIDRYEMHPHHVYDVESSDLSTHDVAILFLNCSILTSNMNIPHLPIGFFDDIGHICCGKSCQLMTVVQHANNHHVAKILTTKYIPTPAHDHGRLKGIGGKKKVPIVFSPKFKKNNQTFPSNRRIKKSVGKLAGTPSFFSKTPYFTRSYSRTKNSSDPSEMFKYKKIRNIFDEIENARREISMRSKEESEKEKLEESKKGTSNSSNIDEDMITSIDWKKIEEKLGSKITNENREKMEKFTKNLVDVTMKRVGSVIDPGMSRSGNIITGNMQYFENKFQGMPQSSLLQTFLRHDAPGYEHHNISDFALAFAKIIKSVAASPSNGDKLIVSSDLYVDENNIGPPPPKYVECPPLGTPIFKNGILASLLK</sequence>
<reference evidence="3" key="1">
    <citation type="journal article" date="2023" name="bioRxiv">
        <title>Scaffold-level genome assemblies of two parasitoid biocontrol wasps reveal the parthenogenesis mechanism and an associated novel virus.</title>
        <authorList>
            <person name="Inwood S."/>
            <person name="Skelly J."/>
            <person name="Guhlin J."/>
            <person name="Harrop T."/>
            <person name="Goldson S."/>
            <person name="Dearden P."/>
        </authorList>
    </citation>
    <scope>NUCLEOTIDE SEQUENCE</scope>
    <source>
        <strain evidence="3">Irish</strain>
        <tissue evidence="3">Whole body</tissue>
    </source>
</reference>
<keyword evidence="4" id="KW-1185">Reference proteome</keyword>
<evidence type="ECO:0000256" key="1">
    <source>
        <dbReference type="SAM" id="MobiDB-lite"/>
    </source>
</evidence>
<dbReference type="AlphaFoldDB" id="A0AA39FK12"/>
<dbReference type="InterPro" id="IPR009003">
    <property type="entry name" value="Peptidase_S1_PA"/>
</dbReference>
<protein>
    <recommendedName>
        <fullName evidence="5">Peptidase S1 domain-containing protein</fullName>
    </recommendedName>
</protein>
<feature type="region of interest" description="Disordered" evidence="1">
    <location>
        <begin position="23"/>
        <end position="49"/>
    </location>
</feature>
<evidence type="ECO:0000313" key="4">
    <source>
        <dbReference type="Proteomes" id="UP001168990"/>
    </source>
</evidence>
<organism evidence="3 4">
    <name type="scientific">Microctonus aethiopoides</name>
    <dbReference type="NCBI Taxonomy" id="144406"/>
    <lineage>
        <taxon>Eukaryota</taxon>
        <taxon>Metazoa</taxon>
        <taxon>Ecdysozoa</taxon>
        <taxon>Arthropoda</taxon>
        <taxon>Hexapoda</taxon>
        <taxon>Insecta</taxon>
        <taxon>Pterygota</taxon>
        <taxon>Neoptera</taxon>
        <taxon>Endopterygota</taxon>
        <taxon>Hymenoptera</taxon>
        <taxon>Apocrita</taxon>
        <taxon>Ichneumonoidea</taxon>
        <taxon>Braconidae</taxon>
        <taxon>Euphorinae</taxon>
        <taxon>Microctonus</taxon>
    </lineage>
</organism>
<dbReference type="InterPro" id="IPR043504">
    <property type="entry name" value="Peptidase_S1_PA_chymotrypsin"/>
</dbReference>
<accession>A0AA39FK12</accession>
<gene>
    <name evidence="3" type="ORF">PV328_008796</name>
</gene>
<feature type="signal peptide" evidence="2">
    <location>
        <begin position="1"/>
        <end position="21"/>
    </location>
</feature>
<evidence type="ECO:0008006" key="5">
    <source>
        <dbReference type="Google" id="ProtNLM"/>
    </source>
</evidence>
<feature type="compositionally biased region" description="Basic and acidic residues" evidence="1">
    <location>
        <begin position="825"/>
        <end position="842"/>
    </location>
</feature>
<keyword evidence="2" id="KW-0732">Signal</keyword>
<evidence type="ECO:0000313" key="3">
    <source>
        <dbReference type="EMBL" id="KAK0171030.1"/>
    </source>
</evidence>
<dbReference type="Proteomes" id="UP001168990">
    <property type="component" value="Unassembled WGS sequence"/>
</dbReference>